<organism evidence="1 2">
    <name type="scientific">Cylindrospermum stagnale PCC 7417</name>
    <dbReference type="NCBI Taxonomy" id="56107"/>
    <lineage>
        <taxon>Bacteria</taxon>
        <taxon>Bacillati</taxon>
        <taxon>Cyanobacteriota</taxon>
        <taxon>Cyanophyceae</taxon>
        <taxon>Nostocales</taxon>
        <taxon>Nostocaceae</taxon>
        <taxon>Cylindrospermum</taxon>
    </lineage>
</organism>
<sequence>MRALTTDLVAQMLEAEALDLEIKIELSKVRFSLKEVL</sequence>
<evidence type="ECO:0000313" key="2">
    <source>
        <dbReference type="Proteomes" id="UP000010475"/>
    </source>
</evidence>
<proteinExistence type="predicted"/>
<dbReference type="Proteomes" id="UP000010475">
    <property type="component" value="Chromosome"/>
</dbReference>
<gene>
    <name evidence="1" type="ORF">Cylst_5482</name>
</gene>
<evidence type="ECO:0000313" key="1">
    <source>
        <dbReference type="EMBL" id="AFZ27494.1"/>
    </source>
</evidence>
<dbReference type="HOGENOM" id="CLU_3342816_0_0_3"/>
<dbReference type="KEGG" id="csg:Cylst_5482"/>
<protein>
    <submittedName>
        <fullName evidence="1">Uncharacterized protein</fullName>
    </submittedName>
</protein>
<keyword evidence="2" id="KW-1185">Reference proteome</keyword>
<dbReference type="EMBL" id="CP003642">
    <property type="protein sequence ID" value="AFZ27494.1"/>
    <property type="molecule type" value="Genomic_DNA"/>
</dbReference>
<reference evidence="1 2" key="1">
    <citation type="submission" date="2012-06" db="EMBL/GenBank/DDBJ databases">
        <title>Finished chromosome of genome of Cylindrospermum stagnale PCC 7417.</title>
        <authorList>
            <consortium name="US DOE Joint Genome Institute"/>
            <person name="Gugger M."/>
            <person name="Coursin T."/>
            <person name="Rippka R."/>
            <person name="Tandeau De Marsac N."/>
            <person name="Huntemann M."/>
            <person name="Wei C.-L."/>
            <person name="Han J."/>
            <person name="Detter J.C."/>
            <person name="Han C."/>
            <person name="Tapia R."/>
            <person name="Chen A."/>
            <person name="Kyrpides N."/>
            <person name="Mavromatis K."/>
            <person name="Markowitz V."/>
            <person name="Szeto E."/>
            <person name="Ivanova N."/>
            <person name="Pagani I."/>
            <person name="Pati A."/>
            <person name="Goodwin L."/>
            <person name="Nordberg H.P."/>
            <person name="Cantor M.N."/>
            <person name="Hua S.X."/>
            <person name="Woyke T."/>
            <person name="Kerfeld C.A."/>
        </authorList>
    </citation>
    <scope>NUCLEOTIDE SEQUENCE [LARGE SCALE GENOMIC DNA]</scope>
    <source>
        <strain evidence="1 2">PCC 7417</strain>
    </source>
</reference>
<dbReference type="STRING" id="56107.Cylst_5482"/>
<accession>K9X5X8</accession>
<name>K9X5X8_9NOST</name>
<dbReference type="AlphaFoldDB" id="K9X5X8"/>